<dbReference type="Proteomes" id="UP001221757">
    <property type="component" value="Unassembled WGS sequence"/>
</dbReference>
<feature type="region of interest" description="Disordered" evidence="1">
    <location>
        <begin position="291"/>
        <end position="318"/>
    </location>
</feature>
<keyword evidence="3" id="KW-1185">Reference proteome</keyword>
<sequence length="406" mass="45283">MPMETWDGDTDKMSAQDFLRVFHRDVKVKTSSADKAKAFKNYLAANSDADDGYQALPAATKLDMDLIDVVIEAQYPAESTVKQTATEYGMELLKCKLMKEELGTKVKVADREVWAHHAWGTKMLHLALKAGVSATTTYIKQVRVKLPGPLHTKIGKTHANWPVFIKAVQDVDTVELELDMKDWYEEKEQRDKAETPSRAPEEVVMATYSLPTPCAPYAPQACPPMTIQPPLEGDQRRILLKAIAHIIHHPDTEAGRCAHADQQQEWYRTHGSIEMSINTPYPLRLGRPQKAEPVLGCDEPSPEDESAGPEVRSDTLTPMYAPSNSHVVDLYTVGIEDGRPKRASVPFILPFICGIEVEGLRGELVRIRALEDDGAMVNVMCTTLYEMMLDVPCVLKLTLVLTEEEG</sequence>
<proteinExistence type="predicted"/>
<evidence type="ECO:0000313" key="2">
    <source>
        <dbReference type="EMBL" id="KAJ7649206.1"/>
    </source>
</evidence>
<organism evidence="2 3">
    <name type="scientific">Mycena rosella</name>
    <name type="common">Pink bonnet</name>
    <name type="synonym">Agaricus rosellus</name>
    <dbReference type="NCBI Taxonomy" id="1033263"/>
    <lineage>
        <taxon>Eukaryota</taxon>
        <taxon>Fungi</taxon>
        <taxon>Dikarya</taxon>
        <taxon>Basidiomycota</taxon>
        <taxon>Agaricomycotina</taxon>
        <taxon>Agaricomycetes</taxon>
        <taxon>Agaricomycetidae</taxon>
        <taxon>Agaricales</taxon>
        <taxon>Marasmiineae</taxon>
        <taxon>Mycenaceae</taxon>
        <taxon>Mycena</taxon>
    </lineage>
</organism>
<dbReference type="AlphaFoldDB" id="A0AAD7CHF7"/>
<evidence type="ECO:0000256" key="1">
    <source>
        <dbReference type="SAM" id="MobiDB-lite"/>
    </source>
</evidence>
<reference evidence="2" key="1">
    <citation type="submission" date="2023-03" db="EMBL/GenBank/DDBJ databases">
        <title>Massive genome expansion in bonnet fungi (Mycena s.s.) driven by repeated elements and novel gene families across ecological guilds.</title>
        <authorList>
            <consortium name="Lawrence Berkeley National Laboratory"/>
            <person name="Harder C.B."/>
            <person name="Miyauchi S."/>
            <person name="Viragh M."/>
            <person name="Kuo A."/>
            <person name="Thoen E."/>
            <person name="Andreopoulos B."/>
            <person name="Lu D."/>
            <person name="Skrede I."/>
            <person name="Drula E."/>
            <person name="Henrissat B."/>
            <person name="Morin E."/>
            <person name="Kohler A."/>
            <person name="Barry K."/>
            <person name="LaButti K."/>
            <person name="Morin E."/>
            <person name="Salamov A."/>
            <person name="Lipzen A."/>
            <person name="Mereny Z."/>
            <person name="Hegedus B."/>
            <person name="Baldrian P."/>
            <person name="Stursova M."/>
            <person name="Weitz H."/>
            <person name="Taylor A."/>
            <person name="Grigoriev I.V."/>
            <person name="Nagy L.G."/>
            <person name="Martin F."/>
            <person name="Kauserud H."/>
        </authorList>
    </citation>
    <scope>NUCLEOTIDE SEQUENCE</scope>
    <source>
        <strain evidence="2">CBHHK067</strain>
    </source>
</reference>
<accession>A0AAD7CHF7</accession>
<gene>
    <name evidence="2" type="ORF">B0H17DRAFT_1215420</name>
</gene>
<evidence type="ECO:0000313" key="3">
    <source>
        <dbReference type="Proteomes" id="UP001221757"/>
    </source>
</evidence>
<name>A0AAD7CHF7_MYCRO</name>
<protein>
    <submittedName>
        <fullName evidence="2">Uncharacterized protein</fullName>
    </submittedName>
</protein>
<comment type="caution">
    <text evidence="2">The sequence shown here is derived from an EMBL/GenBank/DDBJ whole genome shotgun (WGS) entry which is preliminary data.</text>
</comment>
<dbReference type="EMBL" id="JARKIE010000369">
    <property type="protein sequence ID" value="KAJ7649206.1"/>
    <property type="molecule type" value="Genomic_DNA"/>
</dbReference>